<organism evidence="1 2">
    <name type="scientific">Streptomyces echinatus</name>
    <dbReference type="NCBI Taxonomy" id="67293"/>
    <lineage>
        <taxon>Bacteria</taxon>
        <taxon>Bacillati</taxon>
        <taxon>Actinomycetota</taxon>
        <taxon>Actinomycetes</taxon>
        <taxon>Kitasatosporales</taxon>
        <taxon>Streptomycetaceae</taxon>
        <taxon>Streptomyces</taxon>
    </lineage>
</organism>
<evidence type="ECO:0000313" key="2">
    <source>
        <dbReference type="Proteomes" id="UP000585836"/>
    </source>
</evidence>
<dbReference type="AlphaFoldDB" id="A0A7W9Q338"/>
<reference evidence="1 2" key="1">
    <citation type="submission" date="2020-08" db="EMBL/GenBank/DDBJ databases">
        <title>Genomic Encyclopedia of Type Strains, Phase III (KMG-III): the genomes of soil and plant-associated and newly described type strains.</title>
        <authorList>
            <person name="Whitman W."/>
        </authorList>
    </citation>
    <scope>NUCLEOTIDE SEQUENCE [LARGE SCALE GENOMIC DNA]</scope>
    <source>
        <strain evidence="1 2">CECT 3313</strain>
    </source>
</reference>
<proteinExistence type="predicted"/>
<accession>A0A7W9Q338</accession>
<protein>
    <submittedName>
        <fullName evidence="1">Uncharacterized protein</fullName>
    </submittedName>
</protein>
<evidence type="ECO:0000313" key="1">
    <source>
        <dbReference type="EMBL" id="MBB5932439.1"/>
    </source>
</evidence>
<dbReference type="Proteomes" id="UP000585836">
    <property type="component" value="Unassembled WGS sequence"/>
</dbReference>
<dbReference type="EMBL" id="JACHJK010000025">
    <property type="protein sequence ID" value="MBB5932439.1"/>
    <property type="molecule type" value="Genomic_DNA"/>
</dbReference>
<gene>
    <name evidence="1" type="ORF">FHS34_007949</name>
</gene>
<keyword evidence="2" id="KW-1185">Reference proteome</keyword>
<sequence length="119" mass="13081">MRRVFAHEAVILMEPDADLQAPGAAITVALCGHWEHPPPCPLASHHTRAERAGERVLLRTLFSTEPAAEHVVRDRINTALSACQLSGPDGTITRWRLEHARPSEVTVAEMDAAERLTDC</sequence>
<dbReference type="RefSeq" id="WP_184974799.1">
    <property type="nucleotide sequence ID" value="NZ_BAAAWF010000001.1"/>
</dbReference>
<comment type="caution">
    <text evidence="1">The sequence shown here is derived from an EMBL/GenBank/DDBJ whole genome shotgun (WGS) entry which is preliminary data.</text>
</comment>
<name>A0A7W9Q338_9ACTN</name>